<dbReference type="InterPro" id="IPR052031">
    <property type="entry name" value="Membrane_Transporter-Flippase"/>
</dbReference>
<dbReference type="PANTHER" id="PTHR43549">
    <property type="entry name" value="MULTIDRUG RESISTANCE PROTEIN YPNP-RELATED"/>
    <property type="match status" value="1"/>
</dbReference>
<feature type="transmembrane region" description="Helical" evidence="7">
    <location>
        <begin position="393"/>
        <end position="415"/>
    </location>
</feature>
<feature type="transmembrane region" description="Helical" evidence="7">
    <location>
        <begin position="321"/>
        <end position="345"/>
    </location>
</feature>
<dbReference type="NCBIfam" id="TIGR00797">
    <property type="entry name" value="matE"/>
    <property type="match status" value="1"/>
</dbReference>
<dbReference type="Pfam" id="PF01554">
    <property type="entry name" value="MatE"/>
    <property type="match status" value="2"/>
</dbReference>
<evidence type="ECO:0000256" key="7">
    <source>
        <dbReference type="SAM" id="Phobius"/>
    </source>
</evidence>
<dbReference type="InterPro" id="IPR048279">
    <property type="entry name" value="MdtK-like"/>
</dbReference>
<dbReference type="Proteomes" id="UP000460561">
    <property type="component" value="Unassembled WGS sequence"/>
</dbReference>
<feature type="transmembrane region" description="Helical" evidence="7">
    <location>
        <begin position="56"/>
        <end position="83"/>
    </location>
</feature>
<evidence type="ECO:0000313" key="8">
    <source>
        <dbReference type="EMBL" id="MXP24541.1"/>
    </source>
</evidence>
<evidence type="ECO:0000256" key="4">
    <source>
        <dbReference type="ARBA" id="ARBA00022692"/>
    </source>
</evidence>
<feature type="transmembrane region" description="Helical" evidence="7">
    <location>
        <begin position="421"/>
        <end position="446"/>
    </location>
</feature>
<feature type="transmembrane region" description="Helical" evidence="7">
    <location>
        <begin position="95"/>
        <end position="117"/>
    </location>
</feature>
<feature type="transmembrane region" description="Helical" evidence="7">
    <location>
        <begin position="365"/>
        <end position="386"/>
    </location>
</feature>
<keyword evidence="3" id="KW-1003">Cell membrane</keyword>
<dbReference type="EMBL" id="WTYQ01000001">
    <property type="protein sequence ID" value="MXP24541.1"/>
    <property type="molecule type" value="Genomic_DNA"/>
</dbReference>
<dbReference type="PANTHER" id="PTHR43549:SF3">
    <property type="entry name" value="MULTIDRUG RESISTANCE PROTEIN YPNP-RELATED"/>
    <property type="match status" value="1"/>
</dbReference>
<feature type="transmembrane region" description="Helical" evidence="7">
    <location>
        <begin position="169"/>
        <end position="186"/>
    </location>
</feature>
<dbReference type="GO" id="GO:0015297">
    <property type="term" value="F:antiporter activity"/>
    <property type="evidence" value="ECO:0007669"/>
    <property type="project" value="InterPro"/>
</dbReference>
<comment type="subcellular location">
    <subcellularLocation>
        <location evidence="1">Cell inner membrane</location>
        <topology evidence="1">Multi-pass membrane protein</topology>
    </subcellularLocation>
</comment>
<evidence type="ECO:0000256" key="3">
    <source>
        <dbReference type="ARBA" id="ARBA00022475"/>
    </source>
</evidence>
<gene>
    <name evidence="8" type="ORF">GRI39_00555</name>
</gene>
<dbReference type="GO" id="GO:0042910">
    <property type="term" value="F:xenobiotic transmembrane transporter activity"/>
    <property type="evidence" value="ECO:0007669"/>
    <property type="project" value="InterPro"/>
</dbReference>
<dbReference type="AlphaFoldDB" id="A0A845A681"/>
<keyword evidence="2" id="KW-0813">Transport</keyword>
<dbReference type="RefSeq" id="WP_160737769.1">
    <property type="nucleotide sequence ID" value="NZ_WTYQ01000001.1"/>
</dbReference>
<keyword evidence="5 7" id="KW-1133">Transmembrane helix</keyword>
<evidence type="ECO:0000256" key="1">
    <source>
        <dbReference type="ARBA" id="ARBA00004429"/>
    </source>
</evidence>
<keyword evidence="4 7" id="KW-0812">Transmembrane</keyword>
<evidence type="ECO:0000256" key="6">
    <source>
        <dbReference type="ARBA" id="ARBA00023136"/>
    </source>
</evidence>
<evidence type="ECO:0000313" key="9">
    <source>
        <dbReference type="Proteomes" id="UP000460561"/>
    </source>
</evidence>
<dbReference type="InterPro" id="IPR002528">
    <property type="entry name" value="MATE_fam"/>
</dbReference>
<protein>
    <submittedName>
        <fullName evidence="8">MATE family efflux transporter</fullName>
    </submittedName>
</protein>
<keyword evidence="6 7" id="KW-0472">Membrane</keyword>
<feature type="transmembrane region" description="Helical" evidence="7">
    <location>
        <begin position="137"/>
        <end position="157"/>
    </location>
</feature>
<evidence type="ECO:0000256" key="2">
    <source>
        <dbReference type="ARBA" id="ARBA00022448"/>
    </source>
</evidence>
<reference evidence="8 9" key="1">
    <citation type="submission" date="2019-12" db="EMBL/GenBank/DDBJ databases">
        <title>Genomic-based taxomic classification of the family Erythrobacteraceae.</title>
        <authorList>
            <person name="Xu L."/>
        </authorList>
    </citation>
    <scope>NUCLEOTIDE SEQUENCE [LARGE SCALE GENOMIC DNA]</scope>
    <source>
        <strain evidence="8 9">DSM 18604</strain>
    </source>
</reference>
<dbReference type="OrthoDB" id="9806302at2"/>
<evidence type="ECO:0000256" key="5">
    <source>
        <dbReference type="ARBA" id="ARBA00022989"/>
    </source>
</evidence>
<accession>A0A845A681</accession>
<dbReference type="PIRSF" id="PIRSF006603">
    <property type="entry name" value="DinF"/>
    <property type="match status" value="1"/>
</dbReference>
<comment type="caution">
    <text evidence="8">The sequence shown here is derived from an EMBL/GenBank/DDBJ whole genome shotgun (WGS) entry which is preliminary data.</text>
</comment>
<proteinExistence type="predicted"/>
<name>A0A845A681_9SPHN</name>
<feature type="transmembrane region" description="Helical" evidence="7">
    <location>
        <begin position="21"/>
        <end position="44"/>
    </location>
</feature>
<feature type="transmembrane region" description="Helical" evidence="7">
    <location>
        <begin position="192"/>
        <end position="219"/>
    </location>
</feature>
<organism evidence="8 9">
    <name type="scientific">Altericroceibacterium indicum</name>
    <dbReference type="NCBI Taxonomy" id="374177"/>
    <lineage>
        <taxon>Bacteria</taxon>
        <taxon>Pseudomonadati</taxon>
        <taxon>Pseudomonadota</taxon>
        <taxon>Alphaproteobacteria</taxon>
        <taxon>Sphingomonadales</taxon>
        <taxon>Erythrobacteraceae</taxon>
        <taxon>Altericroceibacterium</taxon>
    </lineage>
</organism>
<dbReference type="GO" id="GO:0005886">
    <property type="term" value="C:plasma membrane"/>
    <property type="evidence" value="ECO:0007669"/>
    <property type="project" value="UniProtKB-SubCell"/>
</dbReference>
<sequence>MAETRKAKLTHGSILGHLVTQTAPATIGIAAIVSVGLIDAFFIGKIGGEALAAVSFIFPVITALSSLGVGVMVGIASVVSRALGAGAHEQAERRANLGIVLAIILGLTLGLALYALRHALFRLMQADEALLPLIDDYMTPFAFGFPLLLMMNGLNGVLRAQGAANRSTAILMTYAITNCIFDPILIDGAFGWQGFGIAGAAYATNLGWLTGLGVGFVMLQTSDIHFAPSTLTRNHWKEGTLAIARVAAPAAFSNSINPVGLSILTAFLAMEGQAQVAGFGAGGRLQTFAVVPLLALSSSIGGIVGQNWGARRFDRARTAMLGAGGFCLAYGLIAGATLYFGRGWLASLFSDDPATMAATMNYLKISVWGYGGYGLLITCNGALNAIDRASTTLLLSLARVLLIMVPFAAVMRPYWGPEAVYAAELTCNLIGGIAAAALVASIFGGFKQLRAA</sequence>
<keyword evidence="9" id="KW-1185">Reference proteome</keyword>